<dbReference type="EMBL" id="UATM01000032">
    <property type="protein sequence ID" value="SPY47912.1"/>
    <property type="molecule type" value="Genomic_DNA"/>
</dbReference>
<reference evidence="1 2" key="1">
    <citation type="submission" date="2018-06" db="EMBL/GenBank/DDBJ databases">
        <authorList>
            <consortium name="Pathogen Informatics"/>
            <person name="Doyle S."/>
        </authorList>
    </citation>
    <scope>NUCLEOTIDE SEQUENCE [LARGE SCALE GENOMIC DNA]</scope>
    <source>
        <strain evidence="1 2">NCTC13076</strain>
    </source>
</reference>
<evidence type="ECO:0000313" key="2">
    <source>
        <dbReference type="Proteomes" id="UP000250070"/>
    </source>
</evidence>
<sequence length="638" mass="76063">MKSNYDGVKYYGINDLSLGFYLDKSEKIIRNNPTSSKIDDINVILELYNIYLIFKSGSKLQSWSEATYDELKRSTLKFMPFISSYFSKIKPENLRLIYSKISNQYIDDFWSLFDKYNIFENITNETFENFLNYEKVHLSYLLEHKNLVNYFDKEIANYMRLSNSTAEILIEYRLVEREDKPIKYFLPKSLTIEQQIDIVNGYINSQSYNPNYLKIIFNSGSNKDFPINDLMRLNAKKKYEENIDKVFNSKSGFKFGAEVEFSNTTDIVEVRSYNPLVPRFIYSSDWIKDNLDNPTLLNNFIYLFNYTDMFFRSNFPSKECEFSPLEKFTGLKGIKYYEKGIAFSQKEILHSVQIIAYENELKKYNVEIEFLFKWFFEDYLKDEFEVYGFKFSPCSENSTYLEKVRNLCSEMDSLLKQYNLYVNYNSIDRELIEISRNSVSLDNLPSFSSSKYGYILDSELIGISNLLYSDQSIINHTSVEKMQDNFEQLLKHKKLKILDFSNYQIETLKYLKSKNIIYEDFYGYLNLNNDLCKILKDFYYNEVLCLNYYKNKKVLNSLINDKKIIIENKLFSKPEQNYLNYVLNNRKYDNGLSIRNRYLHGSNTNDVSDHKQDYYTILKVFVLIIIKINEEFCLRENF</sequence>
<dbReference type="GeneID" id="83862690"/>
<name>A0A2X1Y373_9FIRM</name>
<dbReference type="RefSeq" id="WP_070700492.1">
    <property type="nucleotide sequence ID" value="NZ_CP068103.1"/>
</dbReference>
<evidence type="ECO:0000313" key="1">
    <source>
        <dbReference type="EMBL" id="SPY47912.1"/>
    </source>
</evidence>
<dbReference type="Proteomes" id="UP000250070">
    <property type="component" value="Unassembled WGS sequence"/>
</dbReference>
<gene>
    <name evidence="1" type="ORF">NCTC13076_01206</name>
</gene>
<protein>
    <submittedName>
        <fullName evidence="1">Uncharacterized protein</fullName>
    </submittedName>
</protein>
<dbReference type="OrthoDB" id="2846443at2"/>
<proteinExistence type="predicted"/>
<accession>A0A2X1Y373</accession>
<dbReference type="AlphaFoldDB" id="A0A2X1Y373"/>
<organism evidence="1 2">
    <name type="scientific">Peptoniphilus harei</name>
    <dbReference type="NCBI Taxonomy" id="54005"/>
    <lineage>
        <taxon>Bacteria</taxon>
        <taxon>Bacillati</taxon>
        <taxon>Bacillota</taxon>
        <taxon>Tissierellia</taxon>
        <taxon>Tissierellales</taxon>
        <taxon>Peptoniphilaceae</taxon>
        <taxon>Peptoniphilus</taxon>
    </lineage>
</organism>